<feature type="region of interest" description="Disordered" evidence="5">
    <location>
        <begin position="1"/>
        <end position="23"/>
    </location>
</feature>
<dbReference type="InterPro" id="IPR058245">
    <property type="entry name" value="NreC/VraR/RcsB-like_REC"/>
</dbReference>
<feature type="domain" description="HTH luxR-type" evidence="6">
    <location>
        <begin position="166"/>
        <end position="231"/>
    </location>
</feature>
<dbReference type="CDD" id="cd06170">
    <property type="entry name" value="LuxR_C_like"/>
    <property type="match status" value="1"/>
</dbReference>
<dbReference type="PANTHER" id="PTHR43214">
    <property type="entry name" value="TWO-COMPONENT RESPONSE REGULATOR"/>
    <property type="match status" value="1"/>
</dbReference>
<evidence type="ECO:0000256" key="3">
    <source>
        <dbReference type="ARBA" id="ARBA00023125"/>
    </source>
</evidence>
<reference evidence="8" key="1">
    <citation type="submission" date="2018-06" db="EMBL/GenBank/DDBJ databases">
        <authorList>
            <person name="Zhirakovskaya E."/>
        </authorList>
    </citation>
    <scope>NUCLEOTIDE SEQUENCE</scope>
</reference>
<keyword evidence="3" id="KW-0238">DNA-binding</keyword>
<dbReference type="SUPFAM" id="SSF52172">
    <property type="entry name" value="CheY-like"/>
    <property type="match status" value="1"/>
</dbReference>
<dbReference type="InterPro" id="IPR001789">
    <property type="entry name" value="Sig_transdc_resp-reg_receiver"/>
</dbReference>
<feature type="domain" description="Response regulatory" evidence="7">
    <location>
        <begin position="27"/>
        <end position="143"/>
    </location>
</feature>
<keyword evidence="4" id="KW-0804">Transcription</keyword>
<feature type="compositionally biased region" description="Polar residues" evidence="5">
    <location>
        <begin position="1"/>
        <end position="14"/>
    </location>
</feature>
<dbReference type="PROSITE" id="PS50043">
    <property type="entry name" value="HTH_LUXR_2"/>
    <property type="match status" value="1"/>
</dbReference>
<dbReference type="GO" id="GO:0006355">
    <property type="term" value="P:regulation of DNA-templated transcription"/>
    <property type="evidence" value="ECO:0007669"/>
    <property type="project" value="InterPro"/>
</dbReference>
<proteinExistence type="predicted"/>
<organism evidence="8">
    <name type="scientific">hydrothermal vent metagenome</name>
    <dbReference type="NCBI Taxonomy" id="652676"/>
    <lineage>
        <taxon>unclassified sequences</taxon>
        <taxon>metagenomes</taxon>
        <taxon>ecological metagenomes</taxon>
    </lineage>
</organism>
<dbReference type="SUPFAM" id="SSF46894">
    <property type="entry name" value="C-terminal effector domain of the bipartite response regulators"/>
    <property type="match status" value="1"/>
</dbReference>
<accession>A0A3B0YSN6</accession>
<evidence type="ECO:0000259" key="7">
    <source>
        <dbReference type="PROSITE" id="PS50110"/>
    </source>
</evidence>
<evidence type="ECO:0000259" key="6">
    <source>
        <dbReference type="PROSITE" id="PS50043"/>
    </source>
</evidence>
<evidence type="ECO:0000256" key="1">
    <source>
        <dbReference type="ARBA" id="ARBA00022553"/>
    </source>
</evidence>
<gene>
    <name evidence="8" type="ORF">MNBD_GAMMA13-269</name>
</gene>
<dbReference type="PROSITE" id="PS50110">
    <property type="entry name" value="RESPONSE_REGULATORY"/>
    <property type="match status" value="1"/>
</dbReference>
<evidence type="ECO:0000313" key="8">
    <source>
        <dbReference type="EMBL" id="VAW77339.1"/>
    </source>
</evidence>
<dbReference type="SMART" id="SM00421">
    <property type="entry name" value="HTH_LUXR"/>
    <property type="match status" value="1"/>
</dbReference>
<dbReference type="InterPro" id="IPR011006">
    <property type="entry name" value="CheY-like_superfamily"/>
</dbReference>
<keyword evidence="2" id="KW-0805">Transcription regulation</keyword>
<dbReference type="PANTHER" id="PTHR43214:SF41">
    <property type="entry name" value="NITRATE_NITRITE RESPONSE REGULATOR PROTEIN NARP"/>
    <property type="match status" value="1"/>
</dbReference>
<evidence type="ECO:0000256" key="5">
    <source>
        <dbReference type="SAM" id="MobiDB-lite"/>
    </source>
</evidence>
<dbReference type="Gene3D" id="3.40.50.2300">
    <property type="match status" value="1"/>
</dbReference>
<dbReference type="InterPro" id="IPR000792">
    <property type="entry name" value="Tscrpt_reg_LuxR_C"/>
</dbReference>
<dbReference type="GO" id="GO:0003677">
    <property type="term" value="F:DNA binding"/>
    <property type="evidence" value="ECO:0007669"/>
    <property type="project" value="UniProtKB-KW"/>
</dbReference>
<keyword evidence="1" id="KW-0597">Phosphoprotein</keyword>
<dbReference type="CDD" id="cd17535">
    <property type="entry name" value="REC_NarL-like"/>
    <property type="match status" value="1"/>
</dbReference>
<protein>
    <submittedName>
        <fullName evidence="8">Two-component transcriptional response regulator, LuxR family</fullName>
    </submittedName>
</protein>
<dbReference type="InterPro" id="IPR016032">
    <property type="entry name" value="Sig_transdc_resp-reg_C-effctor"/>
</dbReference>
<evidence type="ECO:0000256" key="2">
    <source>
        <dbReference type="ARBA" id="ARBA00023015"/>
    </source>
</evidence>
<evidence type="ECO:0000256" key="4">
    <source>
        <dbReference type="ARBA" id="ARBA00023163"/>
    </source>
</evidence>
<dbReference type="PRINTS" id="PR00038">
    <property type="entry name" value="HTHLUXR"/>
</dbReference>
<dbReference type="PROSITE" id="PS00622">
    <property type="entry name" value="HTH_LUXR_1"/>
    <property type="match status" value="1"/>
</dbReference>
<dbReference type="SMART" id="SM00448">
    <property type="entry name" value="REC"/>
    <property type="match status" value="1"/>
</dbReference>
<dbReference type="InterPro" id="IPR039420">
    <property type="entry name" value="WalR-like"/>
</dbReference>
<name>A0A3B0YSN6_9ZZZZ</name>
<dbReference type="AlphaFoldDB" id="A0A3B0YSN6"/>
<sequence>MEPPTTGSETPHQNSHSKRSPGRGQLKVLIADDHAIVRAGLKQLLSECPDVSATDEATNSYEALKKIREHNWDVVLLDISMPEKIGLETLKQIKSERPTLAVLVLSMHAEGPYALRALKAGAAGYLTKECIPEQLLEAVTKVAEGGKYITPALAEKLACALDSSVMEAPHEALSNRELQVFQLLATGKQVGQIGKVLSLSTKTVSAHRANILKKMQMKNNAELMFYAIDNDLVSRDQIVPMVKKPR</sequence>
<dbReference type="GO" id="GO:0000160">
    <property type="term" value="P:phosphorelay signal transduction system"/>
    <property type="evidence" value="ECO:0007669"/>
    <property type="project" value="InterPro"/>
</dbReference>
<dbReference type="Pfam" id="PF00072">
    <property type="entry name" value="Response_reg"/>
    <property type="match status" value="1"/>
</dbReference>
<dbReference type="EMBL" id="UOFK01000116">
    <property type="protein sequence ID" value="VAW77339.1"/>
    <property type="molecule type" value="Genomic_DNA"/>
</dbReference>
<dbReference type="Pfam" id="PF00196">
    <property type="entry name" value="GerE"/>
    <property type="match status" value="1"/>
</dbReference>